<evidence type="ECO:0000256" key="3">
    <source>
        <dbReference type="ARBA" id="ARBA00022833"/>
    </source>
</evidence>
<evidence type="ECO:0000256" key="2">
    <source>
        <dbReference type="ARBA" id="ARBA00022771"/>
    </source>
</evidence>
<dbReference type="PANTHER" id="PTHR28069:SF2">
    <property type="entry name" value="GH20023P"/>
    <property type="match status" value="1"/>
</dbReference>
<name>A0A4Y7TKA0_COPMI</name>
<dbReference type="AlphaFoldDB" id="A0A4Y7TKA0"/>
<evidence type="ECO:0000259" key="5">
    <source>
        <dbReference type="PROSITE" id="PS50865"/>
    </source>
</evidence>
<dbReference type="Gene3D" id="6.10.140.2220">
    <property type="match status" value="1"/>
</dbReference>
<dbReference type="GO" id="GO:0008270">
    <property type="term" value="F:zinc ion binding"/>
    <property type="evidence" value="ECO:0007669"/>
    <property type="project" value="UniProtKB-KW"/>
</dbReference>
<reference evidence="6 7" key="1">
    <citation type="journal article" date="2019" name="Nat. Ecol. Evol.">
        <title>Megaphylogeny resolves global patterns of mushroom evolution.</title>
        <authorList>
            <person name="Varga T."/>
            <person name="Krizsan K."/>
            <person name="Foldi C."/>
            <person name="Dima B."/>
            <person name="Sanchez-Garcia M."/>
            <person name="Sanchez-Ramirez S."/>
            <person name="Szollosi G.J."/>
            <person name="Szarkandi J.G."/>
            <person name="Papp V."/>
            <person name="Albert L."/>
            <person name="Andreopoulos W."/>
            <person name="Angelini C."/>
            <person name="Antonin V."/>
            <person name="Barry K.W."/>
            <person name="Bougher N.L."/>
            <person name="Buchanan P."/>
            <person name="Buyck B."/>
            <person name="Bense V."/>
            <person name="Catcheside P."/>
            <person name="Chovatia M."/>
            <person name="Cooper J."/>
            <person name="Damon W."/>
            <person name="Desjardin D."/>
            <person name="Finy P."/>
            <person name="Geml J."/>
            <person name="Haridas S."/>
            <person name="Hughes K."/>
            <person name="Justo A."/>
            <person name="Karasinski D."/>
            <person name="Kautmanova I."/>
            <person name="Kiss B."/>
            <person name="Kocsube S."/>
            <person name="Kotiranta H."/>
            <person name="LaButti K.M."/>
            <person name="Lechner B.E."/>
            <person name="Liimatainen K."/>
            <person name="Lipzen A."/>
            <person name="Lukacs Z."/>
            <person name="Mihaltcheva S."/>
            <person name="Morgado L.N."/>
            <person name="Niskanen T."/>
            <person name="Noordeloos M.E."/>
            <person name="Ohm R.A."/>
            <person name="Ortiz-Santana B."/>
            <person name="Ovrebo C."/>
            <person name="Racz N."/>
            <person name="Riley R."/>
            <person name="Savchenko A."/>
            <person name="Shiryaev A."/>
            <person name="Soop K."/>
            <person name="Spirin V."/>
            <person name="Szebenyi C."/>
            <person name="Tomsovsky M."/>
            <person name="Tulloss R.E."/>
            <person name="Uehling J."/>
            <person name="Grigoriev I.V."/>
            <person name="Vagvolgyi C."/>
            <person name="Papp T."/>
            <person name="Martin F.M."/>
            <person name="Miettinen O."/>
            <person name="Hibbett D.S."/>
            <person name="Nagy L.G."/>
        </authorList>
    </citation>
    <scope>NUCLEOTIDE SEQUENCE [LARGE SCALE GENOMIC DNA]</scope>
    <source>
        <strain evidence="6 7">FP101781</strain>
    </source>
</reference>
<dbReference type="Pfam" id="PF20179">
    <property type="entry name" value="MSS51_C"/>
    <property type="match status" value="1"/>
</dbReference>
<keyword evidence="3" id="KW-0862">Zinc</keyword>
<dbReference type="Gene3D" id="1.10.220.160">
    <property type="match status" value="1"/>
</dbReference>
<sequence>MATLVRIPPLPANLGQACYKCFAEHSAAKPISSCSACKRIGYCSKGTPLSDWASHKRICKALRQLEESGSTMSLHFYNLSKTTAGDTINVTELAELTNMCLHADVYSFEQTLGRSLAIPERNLFAWEPRCAACGITERMLRIRAKEEATGSTTQLQKCLDCQTTFFCSPRHFALVKKTHNTVPCAVEYNKLTQCQINRQIREDNRLANLLLDAQASMGDPSDEGSLLKWAPERALEEWQSVATTNWEDQFLGDLTKSHPLPEGTPMAPFLRAASDGLTLPMTILFALEKLAGDSLDFVHKDVIRIHVIGASGPEIQNSMVFEEILHRLPKAQRLEVLLCGPELNMIRQSDRPGGVAMNMSTCPNCQANDRNRIQILSSKLYHDFVSESGNRFTVPDLAIAFNSGSSEVETESWKQTMKVLLDRDIPSVFTSYNRGEAVQEAALLTELGAQLLPSFGPCRNPWGSMQLKIEPGFGRADGFYNSNGWFAGGFKRRAK</sequence>
<dbReference type="Proteomes" id="UP000298030">
    <property type="component" value="Unassembled WGS sequence"/>
</dbReference>
<proteinExistence type="predicted"/>
<protein>
    <recommendedName>
        <fullName evidence="5">MYND-type domain-containing protein</fullName>
    </recommendedName>
</protein>
<feature type="domain" description="MYND-type" evidence="5">
    <location>
        <begin position="18"/>
        <end position="59"/>
    </location>
</feature>
<keyword evidence="7" id="KW-1185">Reference proteome</keyword>
<dbReference type="InterPro" id="IPR002893">
    <property type="entry name" value="Znf_MYND"/>
</dbReference>
<gene>
    <name evidence="6" type="ORF">FA13DRAFT_1685722</name>
</gene>
<keyword evidence="1" id="KW-0479">Metal-binding</keyword>
<dbReference type="PROSITE" id="PS50865">
    <property type="entry name" value="ZF_MYND_2"/>
    <property type="match status" value="1"/>
</dbReference>
<comment type="caution">
    <text evidence="6">The sequence shown here is derived from an EMBL/GenBank/DDBJ whole genome shotgun (WGS) entry which is preliminary data.</text>
</comment>
<evidence type="ECO:0000256" key="1">
    <source>
        <dbReference type="ARBA" id="ARBA00022723"/>
    </source>
</evidence>
<dbReference type="SUPFAM" id="SSF144232">
    <property type="entry name" value="HIT/MYND zinc finger-like"/>
    <property type="match status" value="1"/>
</dbReference>
<dbReference type="OrthoDB" id="432970at2759"/>
<evidence type="ECO:0000256" key="4">
    <source>
        <dbReference type="PROSITE-ProRule" id="PRU00134"/>
    </source>
</evidence>
<dbReference type="InterPro" id="IPR046824">
    <property type="entry name" value="Mss51-like_C"/>
</dbReference>
<dbReference type="EMBL" id="QPFP01000010">
    <property type="protein sequence ID" value="TEB34404.1"/>
    <property type="molecule type" value="Genomic_DNA"/>
</dbReference>
<dbReference type="PROSITE" id="PS51257">
    <property type="entry name" value="PROKAR_LIPOPROTEIN"/>
    <property type="match status" value="1"/>
</dbReference>
<dbReference type="PANTHER" id="PTHR28069">
    <property type="entry name" value="GH20023P"/>
    <property type="match status" value="1"/>
</dbReference>
<accession>A0A4Y7TKA0</accession>
<organism evidence="6 7">
    <name type="scientific">Coprinellus micaceus</name>
    <name type="common">Glistening ink-cap mushroom</name>
    <name type="synonym">Coprinus micaceus</name>
    <dbReference type="NCBI Taxonomy" id="71717"/>
    <lineage>
        <taxon>Eukaryota</taxon>
        <taxon>Fungi</taxon>
        <taxon>Dikarya</taxon>
        <taxon>Basidiomycota</taxon>
        <taxon>Agaricomycotina</taxon>
        <taxon>Agaricomycetes</taxon>
        <taxon>Agaricomycetidae</taxon>
        <taxon>Agaricales</taxon>
        <taxon>Agaricineae</taxon>
        <taxon>Psathyrellaceae</taxon>
        <taxon>Coprinellus</taxon>
    </lineage>
</organism>
<dbReference type="STRING" id="71717.A0A4Y7TKA0"/>
<dbReference type="Pfam" id="PF01753">
    <property type="entry name" value="zf-MYND"/>
    <property type="match status" value="1"/>
</dbReference>
<keyword evidence="2 4" id="KW-0863">Zinc-finger</keyword>
<evidence type="ECO:0000313" key="7">
    <source>
        <dbReference type="Proteomes" id="UP000298030"/>
    </source>
</evidence>
<evidence type="ECO:0000313" key="6">
    <source>
        <dbReference type="EMBL" id="TEB34404.1"/>
    </source>
</evidence>